<accession>A0A091H009</accession>
<name>A0A091H009_CUCCA</name>
<dbReference type="Pfam" id="PF13927">
    <property type="entry name" value="Ig_3"/>
    <property type="match status" value="1"/>
</dbReference>
<reference evidence="20 21" key="1">
    <citation type="submission" date="2014-04" db="EMBL/GenBank/DDBJ databases">
        <title>Genome evolution of avian class.</title>
        <authorList>
            <person name="Zhang G."/>
            <person name="Li C."/>
        </authorList>
    </citation>
    <scope>NUCLEOTIDE SEQUENCE [LARGE SCALE GENOMIC DNA]</scope>
    <source>
        <strain evidence="20">BGI_N303</strain>
    </source>
</reference>
<dbReference type="PRINTS" id="PR01536">
    <property type="entry name" value="INTRLKN1R12F"/>
</dbReference>
<evidence type="ECO:0000256" key="8">
    <source>
        <dbReference type="ARBA" id="ARBA00023027"/>
    </source>
</evidence>
<evidence type="ECO:0000256" key="16">
    <source>
        <dbReference type="SAM" id="MobiDB-lite"/>
    </source>
</evidence>
<evidence type="ECO:0000256" key="14">
    <source>
        <dbReference type="ARBA" id="ARBA00023319"/>
    </source>
</evidence>
<feature type="domain" description="Ig-like" evidence="19">
    <location>
        <begin position="226"/>
        <end position="332"/>
    </location>
</feature>
<dbReference type="GO" id="GO:0016787">
    <property type="term" value="F:hydrolase activity"/>
    <property type="evidence" value="ECO:0007669"/>
    <property type="project" value="UniProtKB-KW"/>
</dbReference>
<dbReference type="PANTHER" id="PTHR11890:SF20">
    <property type="entry name" value="INTERLEUKIN-1 RECEPTOR ACCESSORY PROTEIN"/>
    <property type="match status" value="1"/>
</dbReference>
<keyword evidence="10" id="KW-1015">Disulfide bond</keyword>
<dbReference type="InterPro" id="IPR013783">
    <property type="entry name" value="Ig-like_fold"/>
</dbReference>
<feature type="transmembrane region" description="Helical" evidence="17">
    <location>
        <begin position="347"/>
        <end position="367"/>
    </location>
</feature>
<evidence type="ECO:0000256" key="11">
    <source>
        <dbReference type="ARBA" id="ARBA00023170"/>
    </source>
</evidence>
<comment type="subcellular location">
    <subcellularLocation>
        <location evidence="1">Membrane</location>
        <topology evidence="1">Single-pass type I membrane protein</topology>
    </subcellularLocation>
</comment>
<evidence type="ECO:0000256" key="4">
    <source>
        <dbReference type="ARBA" id="ARBA00022729"/>
    </source>
</evidence>
<feature type="region of interest" description="Disordered" evidence="16">
    <location>
        <begin position="623"/>
        <end position="652"/>
    </location>
</feature>
<protein>
    <recommendedName>
        <fullName evidence="15">Interleukin-1 receptor accessory protein</fullName>
    </recommendedName>
</protein>
<dbReference type="PANTHER" id="PTHR11890">
    <property type="entry name" value="INTERLEUKIN-1 RECEPTOR FAMILY MEMBER"/>
    <property type="match status" value="1"/>
</dbReference>
<keyword evidence="3 17" id="KW-0812">Transmembrane</keyword>
<dbReference type="SUPFAM" id="SSF52200">
    <property type="entry name" value="Toll/Interleukin receptor TIR domain"/>
    <property type="match status" value="1"/>
</dbReference>
<dbReference type="PRINTS" id="PR01537">
    <property type="entry name" value="INTRLKN1R1F"/>
</dbReference>
<dbReference type="InterPro" id="IPR000157">
    <property type="entry name" value="TIR_dom"/>
</dbReference>
<evidence type="ECO:0000256" key="9">
    <source>
        <dbReference type="ARBA" id="ARBA00023136"/>
    </source>
</evidence>
<dbReference type="Pfam" id="PF01582">
    <property type="entry name" value="TIR"/>
    <property type="match status" value="1"/>
</dbReference>
<feature type="region of interest" description="Disordered" evidence="16">
    <location>
        <begin position="556"/>
        <end position="586"/>
    </location>
</feature>
<dbReference type="InterPro" id="IPR004074">
    <property type="entry name" value="IL-1_rcpt_I/II-typ"/>
</dbReference>
<dbReference type="InterPro" id="IPR003599">
    <property type="entry name" value="Ig_sub"/>
</dbReference>
<keyword evidence="9 17" id="KW-0472">Membrane</keyword>
<keyword evidence="7 17" id="KW-1133">Transmembrane helix</keyword>
<dbReference type="Gene3D" id="3.40.50.10140">
    <property type="entry name" value="Toll/interleukin-1 receptor homology (TIR) domain"/>
    <property type="match status" value="1"/>
</dbReference>
<dbReference type="InterPro" id="IPR015621">
    <property type="entry name" value="IL-1_rcpt_fam"/>
</dbReference>
<feature type="domain" description="Ig-like" evidence="19">
    <location>
        <begin position="1"/>
        <end position="107"/>
    </location>
</feature>
<evidence type="ECO:0000256" key="15">
    <source>
        <dbReference type="ARBA" id="ARBA00070672"/>
    </source>
</evidence>
<evidence type="ECO:0000256" key="10">
    <source>
        <dbReference type="ARBA" id="ARBA00023157"/>
    </source>
</evidence>
<dbReference type="STRING" id="55661.A0A091H009"/>
<proteinExistence type="inferred from homology"/>
<dbReference type="SUPFAM" id="SSF48726">
    <property type="entry name" value="Immunoglobulin"/>
    <property type="match status" value="3"/>
</dbReference>
<dbReference type="GO" id="GO:0006954">
    <property type="term" value="P:inflammatory response"/>
    <property type="evidence" value="ECO:0007669"/>
    <property type="project" value="UniProtKB-KW"/>
</dbReference>
<gene>
    <name evidence="20" type="ORF">N303_03007</name>
</gene>
<keyword evidence="14" id="KW-0393">Immunoglobulin domain</keyword>
<evidence type="ECO:0000256" key="3">
    <source>
        <dbReference type="ARBA" id="ARBA00022692"/>
    </source>
</evidence>
<evidence type="ECO:0000256" key="5">
    <source>
        <dbReference type="ARBA" id="ARBA00022737"/>
    </source>
</evidence>
<dbReference type="InterPro" id="IPR036179">
    <property type="entry name" value="Ig-like_dom_sf"/>
</dbReference>
<evidence type="ECO:0000259" key="18">
    <source>
        <dbReference type="PROSITE" id="PS50104"/>
    </source>
</evidence>
<feature type="non-terminal residue" evidence="20">
    <location>
        <position position="1"/>
    </location>
</feature>
<keyword evidence="5" id="KW-0677">Repeat</keyword>
<dbReference type="InterPro" id="IPR007110">
    <property type="entry name" value="Ig-like_dom"/>
</dbReference>
<keyword evidence="13" id="KW-0395">Inflammatory response</keyword>
<dbReference type="EMBL" id="KL448052">
    <property type="protein sequence ID" value="KFO79672.1"/>
    <property type="molecule type" value="Genomic_DNA"/>
</dbReference>
<dbReference type="InterPro" id="IPR035897">
    <property type="entry name" value="Toll_tir_struct_dom_sf"/>
</dbReference>
<evidence type="ECO:0000256" key="2">
    <source>
        <dbReference type="ARBA" id="ARBA00009752"/>
    </source>
</evidence>
<evidence type="ECO:0000256" key="13">
    <source>
        <dbReference type="ARBA" id="ARBA00023198"/>
    </source>
</evidence>
<sequence length="672" mass="76145">AAERCDDWGVDTMKQIQIYDGEPAKIKCPLFETFLKYNYSTAHSAGLTLIWYRIGQDRDLEEPINFRLPDNHISKEKDTLWFWPALLNDTGNYTCMLRNTTYCSKVAFPLEVVAKDHQSCVSHSIKPTEEMFYLEHFNEKIICPAIDGFYPASVTPTVKWYFNCDLVDGFNERYPQGPRLVIGIVRSVYEGNYTCIVTFKDHGRTYNLTRTIKMKVVGSPNKALPPQFVSPNEKVVYEMEAGDDLVLSCEVFFTFLKDSRTEVWWTIDGKNTDDIMDPKIKVTQSEITRDFEDKTVIRILTIAKATPEDLKRNYTCYARNTKGEDHSQAIVRLKAVAPKYTVELACGLGATILLIVVLIVVYHVYWLEMVLFYRAHFGTDETILDGKEYDVYVSYARNAEEEEFVLLTLQGVLENEFGYKLCIFDRDSLPGGNTTEAVFDFIQRSRRMIVVLSPDYLTEKSISLLEFKLGIMCQNAIATKLIVVEYRPLQCTHPSILQLKESVSFVTWKGEKSKRSGSQFWKALRLALPLRSLSASAGWNESCSSQSDISLDAVQRRRSRLKGQPDTQGATAGTLASRGMASAPESKAKHRAKHFLTCQCCGTYCNSGSRIKHKHQAVSEPKWDTRLCKPGPGRPAAQGVQGRSRPEPPTAQAPALALCHYSDLSNNDFYVL</sequence>
<dbReference type="AlphaFoldDB" id="A0A091H009"/>
<dbReference type="SMART" id="SM00409">
    <property type="entry name" value="IG"/>
    <property type="match status" value="3"/>
</dbReference>
<keyword evidence="12" id="KW-0325">Glycoprotein</keyword>
<dbReference type="PROSITE" id="PS50835">
    <property type="entry name" value="IG_LIKE"/>
    <property type="match status" value="2"/>
</dbReference>
<keyword evidence="11 20" id="KW-0675">Receptor</keyword>
<evidence type="ECO:0000259" key="19">
    <source>
        <dbReference type="PROSITE" id="PS50835"/>
    </source>
</evidence>
<evidence type="ECO:0000256" key="12">
    <source>
        <dbReference type="ARBA" id="ARBA00023180"/>
    </source>
</evidence>
<dbReference type="CDD" id="cd20992">
    <property type="entry name" value="Ig1_IL1R_like"/>
    <property type="match status" value="1"/>
</dbReference>
<keyword evidence="4" id="KW-0732">Signal</keyword>
<dbReference type="GO" id="GO:0016020">
    <property type="term" value="C:membrane"/>
    <property type="evidence" value="ECO:0007669"/>
    <property type="project" value="UniProtKB-SubCell"/>
</dbReference>
<dbReference type="Gene3D" id="2.60.40.10">
    <property type="entry name" value="Immunoglobulins"/>
    <property type="match status" value="3"/>
</dbReference>
<evidence type="ECO:0000256" key="6">
    <source>
        <dbReference type="ARBA" id="ARBA00022801"/>
    </source>
</evidence>
<organism evidence="20 21">
    <name type="scientific">Cuculus canorus</name>
    <name type="common">Common cuckoo</name>
    <dbReference type="NCBI Taxonomy" id="55661"/>
    <lineage>
        <taxon>Eukaryota</taxon>
        <taxon>Metazoa</taxon>
        <taxon>Chordata</taxon>
        <taxon>Craniata</taxon>
        <taxon>Vertebrata</taxon>
        <taxon>Euteleostomi</taxon>
        <taxon>Archelosauria</taxon>
        <taxon>Archosauria</taxon>
        <taxon>Dinosauria</taxon>
        <taxon>Saurischia</taxon>
        <taxon>Theropoda</taxon>
        <taxon>Coelurosauria</taxon>
        <taxon>Aves</taxon>
        <taxon>Neognathae</taxon>
        <taxon>Neoaves</taxon>
        <taxon>Otidimorphae</taxon>
        <taxon>Cuculiformes</taxon>
        <taxon>Cuculidae</taxon>
        <taxon>Cuculus</taxon>
    </lineage>
</organism>
<comment type="similarity">
    <text evidence="2">Belongs to the interleukin-1 receptor family.</text>
</comment>
<evidence type="ECO:0000256" key="7">
    <source>
        <dbReference type="ARBA" id="ARBA00022989"/>
    </source>
</evidence>
<keyword evidence="6" id="KW-0378">Hydrolase</keyword>
<feature type="domain" description="TIR" evidence="18">
    <location>
        <begin position="387"/>
        <end position="528"/>
    </location>
</feature>
<dbReference type="FunFam" id="2.60.40.10:FF:000634">
    <property type="entry name" value="Interleukin 1 receptor accessory protein"/>
    <property type="match status" value="1"/>
</dbReference>
<dbReference type="GO" id="GO:0004908">
    <property type="term" value="F:interleukin-1 receptor activity"/>
    <property type="evidence" value="ECO:0007669"/>
    <property type="project" value="InterPro"/>
</dbReference>
<dbReference type="PROSITE" id="PS50104">
    <property type="entry name" value="TIR"/>
    <property type="match status" value="1"/>
</dbReference>
<dbReference type="SMART" id="SM00255">
    <property type="entry name" value="TIR"/>
    <property type="match status" value="1"/>
</dbReference>
<dbReference type="FunFam" id="2.60.40.10:FF:000462">
    <property type="entry name" value="Interleukin 1 receptor accessory protein"/>
    <property type="match status" value="1"/>
</dbReference>
<feature type="non-terminal residue" evidence="20">
    <location>
        <position position="672"/>
    </location>
</feature>
<dbReference type="Pfam" id="PF18452">
    <property type="entry name" value="Ig_6"/>
    <property type="match status" value="1"/>
</dbReference>
<evidence type="ECO:0000313" key="21">
    <source>
        <dbReference type="Proteomes" id="UP000053760"/>
    </source>
</evidence>
<evidence type="ECO:0000256" key="17">
    <source>
        <dbReference type="SAM" id="Phobius"/>
    </source>
</evidence>
<keyword evidence="21" id="KW-1185">Reference proteome</keyword>
<keyword evidence="8" id="KW-0520">NAD</keyword>
<dbReference type="Proteomes" id="UP000053760">
    <property type="component" value="Unassembled WGS sequence"/>
</dbReference>
<evidence type="ECO:0000256" key="1">
    <source>
        <dbReference type="ARBA" id="ARBA00004479"/>
    </source>
</evidence>
<evidence type="ECO:0000313" key="20">
    <source>
        <dbReference type="EMBL" id="KFO79672.1"/>
    </source>
</evidence>
<dbReference type="InterPro" id="IPR041416">
    <property type="entry name" value="IL-1RAcP-like_ig"/>
</dbReference>
<dbReference type="FunFam" id="3.40.50.10140:FF:000002">
    <property type="entry name" value="Interleukin 1 receptor accessory protein"/>
    <property type="match status" value="1"/>
</dbReference>
<dbReference type="FunFam" id="2.60.40.10:FF:000756">
    <property type="entry name" value="Interleukin 1 receptor accessory protein"/>
    <property type="match status" value="1"/>
</dbReference>